<dbReference type="EMBL" id="BMAW01043520">
    <property type="protein sequence ID" value="GFS39835.1"/>
    <property type="molecule type" value="Genomic_DNA"/>
</dbReference>
<comment type="caution">
    <text evidence="2">The sequence shown here is derived from an EMBL/GenBank/DDBJ whole genome shotgun (WGS) entry which is preliminary data.</text>
</comment>
<name>A0A8X6JVX3_NEPPI</name>
<proteinExistence type="predicted"/>
<keyword evidence="3" id="KW-1185">Reference proteome</keyword>
<feature type="compositionally biased region" description="Polar residues" evidence="1">
    <location>
        <begin position="112"/>
        <end position="123"/>
    </location>
</feature>
<accession>A0A8X6JVX3</accession>
<sequence>MKRDYSLSLRVYAQDMIQHTPGEKKRIEKEKIKKNPHLFSFPILFKKDPKEKSRLTSSLRRWQSGITTTDPSSSSLSPNSDSCGYIPRSDNTGINPDIKQGAVPWGHHKEQNTNTTTHTLSVQ</sequence>
<gene>
    <name evidence="2" type="ORF">NPIL_160101</name>
</gene>
<dbReference type="AlphaFoldDB" id="A0A8X6JVX3"/>
<protein>
    <submittedName>
        <fullName evidence="2">Uncharacterized protein</fullName>
    </submittedName>
</protein>
<organism evidence="2 3">
    <name type="scientific">Nephila pilipes</name>
    <name type="common">Giant wood spider</name>
    <name type="synonym">Nephila maculata</name>
    <dbReference type="NCBI Taxonomy" id="299642"/>
    <lineage>
        <taxon>Eukaryota</taxon>
        <taxon>Metazoa</taxon>
        <taxon>Ecdysozoa</taxon>
        <taxon>Arthropoda</taxon>
        <taxon>Chelicerata</taxon>
        <taxon>Arachnida</taxon>
        <taxon>Araneae</taxon>
        <taxon>Araneomorphae</taxon>
        <taxon>Entelegynae</taxon>
        <taxon>Araneoidea</taxon>
        <taxon>Nephilidae</taxon>
        <taxon>Nephila</taxon>
    </lineage>
</organism>
<evidence type="ECO:0000313" key="2">
    <source>
        <dbReference type="EMBL" id="GFS39835.1"/>
    </source>
</evidence>
<feature type="region of interest" description="Disordered" evidence="1">
    <location>
        <begin position="62"/>
        <end position="123"/>
    </location>
</feature>
<feature type="compositionally biased region" description="Low complexity" evidence="1">
    <location>
        <begin position="70"/>
        <end position="82"/>
    </location>
</feature>
<evidence type="ECO:0000256" key="1">
    <source>
        <dbReference type="SAM" id="MobiDB-lite"/>
    </source>
</evidence>
<evidence type="ECO:0000313" key="3">
    <source>
        <dbReference type="Proteomes" id="UP000887013"/>
    </source>
</evidence>
<reference evidence="2" key="1">
    <citation type="submission" date="2020-08" db="EMBL/GenBank/DDBJ databases">
        <title>Multicomponent nature underlies the extraordinary mechanical properties of spider dragline silk.</title>
        <authorList>
            <person name="Kono N."/>
            <person name="Nakamura H."/>
            <person name="Mori M."/>
            <person name="Yoshida Y."/>
            <person name="Ohtoshi R."/>
            <person name="Malay A.D."/>
            <person name="Moran D.A.P."/>
            <person name="Tomita M."/>
            <person name="Numata K."/>
            <person name="Arakawa K."/>
        </authorList>
    </citation>
    <scope>NUCLEOTIDE SEQUENCE</scope>
</reference>
<dbReference type="Proteomes" id="UP000887013">
    <property type="component" value="Unassembled WGS sequence"/>
</dbReference>